<dbReference type="Pfam" id="PF13539">
    <property type="entry name" value="Peptidase_M15_4"/>
    <property type="match status" value="1"/>
</dbReference>
<name>A0ABY2K2N6_9MICC</name>
<dbReference type="Proteomes" id="UP000297477">
    <property type="component" value="Unassembled WGS sequence"/>
</dbReference>
<evidence type="ECO:0000256" key="1">
    <source>
        <dbReference type="SAM" id="MobiDB-lite"/>
    </source>
</evidence>
<dbReference type="PROSITE" id="PS51782">
    <property type="entry name" value="LYSM"/>
    <property type="match status" value="1"/>
</dbReference>
<keyword evidence="5" id="KW-1185">Reference proteome</keyword>
<dbReference type="Gene3D" id="3.30.1380.10">
    <property type="match status" value="1"/>
</dbReference>
<reference evidence="4 5" key="1">
    <citation type="submission" date="2019-03" db="EMBL/GenBank/DDBJ databases">
        <title>Reclassification of Micrococcus aloeverae and Micrococcus yunnanensis as later heterotypic synonyms of Micrococcus luteus.</title>
        <authorList>
            <person name="Huang C.-H."/>
        </authorList>
    </citation>
    <scope>NUCLEOTIDE SEQUENCE [LARGE SCALE GENOMIC DNA]</scope>
    <source>
        <strain evidence="4 5">BCRC 12151</strain>
    </source>
</reference>
<dbReference type="Pfam" id="PF01476">
    <property type="entry name" value="LysM"/>
    <property type="match status" value="1"/>
</dbReference>
<feature type="domain" description="SH3b" evidence="2">
    <location>
        <begin position="214"/>
        <end position="283"/>
    </location>
</feature>
<dbReference type="SUPFAM" id="SSF54106">
    <property type="entry name" value="LysM domain"/>
    <property type="match status" value="1"/>
</dbReference>
<dbReference type="InterPro" id="IPR036779">
    <property type="entry name" value="LysM_dom_sf"/>
</dbReference>
<dbReference type="SUPFAM" id="SSF55166">
    <property type="entry name" value="Hedgehog/DD-peptidase"/>
    <property type="match status" value="1"/>
</dbReference>
<dbReference type="InterPro" id="IPR003646">
    <property type="entry name" value="SH3-like_bac-type"/>
</dbReference>
<comment type="caution">
    <text evidence="4">The sequence shown here is derived from an EMBL/GenBank/DDBJ whole genome shotgun (WGS) entry which is preliminary data.</text>
</comment>
<dbReference type="InterPro" id="IPR039561">
    <property type="entry name" value="Peptidase_M15C"/>
</dbReference>
<protein>
    <submittedName>
        <fullName evidence="4">LysM peptidoglycan-binding domain-containing protein</fullName>
    </submittedName>
</protein>
<organism evidence="4 5">
    <name type="scientific">Micrococcus lylae</name>
    <dbReference type="NCBI Taxonomy" id="1273"/>
    <lineage>
        <taxon>Bacteria</taxon>
        <taxon>Bacillati</taxon>
        <taxon>Actinomycetota</taxon>
        <taxon>Actinomycetes</taxon>
        <taxon>Micrococcales</taxon>
        <taxon>Micrococcaceae</taxon>
        <taxon>Micrococcus</taxon>
    </lineage>
</organism>
<dbReference type="SMART" id="SM00287">
    <property type="entry name" value="SH3b"/>
    <property type="match status" value="1"/>
</dbReference>
<dbReference type="RefSeq" id="WP_135103220.1">
    <property type="nucleotide sequence ID" value="NZ_SPKT01000001.1"/>
</dbReference>
<dbReference type="InterPro" id="IPR009045">
    <property type="entry name" value="Zn_M74/Hedgehog-like"/>
</dbReference>
<feature type="region of interest" description="Disordered" evidence="1">
    <location>
        <begin position="148"/>
        <end position="169"/>
    </location>
</feature>
<dbReference type="CDD" id="cd00118">
    <property type="entry name" value="LysM"/>
    <property type="match status" value="1"/>
</dbReference>
<dbReference type="Pfam" id="PF08239">
    <property type="entry name" value="SH3_3"/>
    <property type="match status" value="1"/>
</dbReference>
<dbReference type="Gene3D" id="3.10.350.10">
    <property type="entry name" value="LysM domain"/>
    <property type="match status" value="1"/>
</dbReference>
<sequence length="283" mass="30895">MTTATTRRGWPVQSTTANLTPFKWITGQVLAGDVATILDALCQRFHAEVEPIRKDWSWGWSYRPVRGYTDVWSEHAAGVAIDLNAPNHPMGKFNTFTSAQQATIRRILTDLGGVVAWGGEWTKRPDDMHFEVRRDPAGIARVAKLIRGEQSTPAPKPTPAPSTGGAGTYTVKDGDSWWSISRKLGVSMEALIAANGATPETTLYTGQRLHTGRARRYKITRANVLNVRTGPGLRYPVLGSAPKGTIITATGRTSDGWIEGSTPYMASHGQAGWWSGHELTEVK</sequence>
<dbReference type="Gene3D" id="2.30.30.40">
    <property type="entry name" value="SH3 Domains"/>
    <property type="match status" value="1"/>
</dbReference>
<evidence type="ECO:0000313" key="4">
    <source>
        <dbReference type="EMBL" id="TFI01621.1"/>
    </source>
</evidence>
<evidence type="ECO:0000259" key="3">
    <source>
        <dbReference type="PROSITE" id="PS51782"/>
    </source>
</evidence>
<gene>
    <name evidence="4" type="ORF">E4A49_00980</name>
</gene>
<evidence type="ECO:0000313" key="5">
    <source>
        <dbReference type="Proteomes" id="UP000297477"/>
    </source>
</evidence>
<feature type="domain" description="LysM" evidence="3">
    <location>
        <begin position="167"/>
        <end position="211"/>
    </location>
</feature>
<accession>A0ABY2K2N6</accession>
<evidence type="ECO:0000259" key="2">
    <source>
        <dbReference type="PROSITE" id="PS51781"/>
    </source>
</evidence>
<proteinExistence type="predicted"/>
<dbReference type="EMBL" id="SPKT01000001">
    <property type="protein sequence ID" value="TFI01621.1"/>
    <property type="molecule type" value="Genomic_DNA"/>
</dbReference>
<dbReference type="InterPro" id="IPR018392">
    <property type="entry name" value="LysM"/>
</dbReference>
<dbReference type="PROSITE" id="PS51781">
    <property type="entry name" value="SH3B"/>
    <property type="match status" value="1"/>
</dbReference>
<dbReference type="SMART" id="SM00257">
    <property type="entry name" value="LysM"/>
    <property type="match status" value="1"/>
</dbReference>